<dbReference type="GO" id="GO:0005634">
    <property type="term" value="C:nucleus"/>
    <property type="evidence" value="ECO:0007669"/>
    <property type="project" value="TreeGrafter"/>
</dbReference>
<evidence type="ECO:0000256" key="1">
    <source>
        <dbReference type="ARBA" id="ARBA00022884"/>
    </source>
</evidence>
<organism evidence="3 4">
    <name type="scientific">Reticulomyxa filosa</name>
    <dbReference type="NCBI Taxonomy" id="46433"/>
    <lineage>
        <taxon>Eukaryota</taxon>
        <taxon>Sar</taxon>
        <taxon>Rhizaria</taxon>
        <taxon>Retaria</taxon>
        <taxon>Foraminifera</taxon>
        <taxon>Monothalamids</taxon>
        <taxon>Reticulomyxidae</taxon>
        <taxon>Reticulomyxa</taxon>
    </lineage>
</organism>
<dbReference type="EMBL" id="ASPP01017786">
    <property type="protein sequence ID" value="ETO16829.1"/>
    <property type="molecule type" value="Genomic_DNA"/>
</dbReference>
<comment type="caution">
    <text evidence="3">The sequence shown here is derived from an EMBL/GenBank/DDBJ whole genome shotgun (WGS) entry which is preliminary data.</text>
</comment>
<evidence type="ECO:0000313" key="4">
    <source>
        <dbReference type="Proteomes" id="UP000023152"/>
    </source>
</evidence>
<evidence type="ECO:0000256" key="2">
    <source>
        <dbReference type="SAM" id="MobiDB-lite"/>
    </source>
</evidence>
<feature type="compositionally biased region" description="Acidic residues" evidence="2">
    <location>
        <begin position="31"/>
        <end position="40"/>
    </location>
</feature>
<accession>X6MSL6</accession>
<dbReference type="AlphaFoldDB" id="X6MSL6"/>
<keyword evidence="1" id="KW-0694">RNA-binding</keyword>
<sequence length="163" mass="19039">MSKENPSVMEENSNLVADSKIEEMTDLQNYENEEFALNENDQEKDNDNNKEEEPTKEKEESKKKKTSKPSKGNNAEITKKWKKIASIPLPSEQVTFKPLSHKKLAIGERSYRSIKVPGHRMMHMQRLWKEICDPIITQLKLQIRMNSSKNLIEIRVNTNQLKK</sequence>
<proteinExistence type="predicted"/>
<dbReference type="Proteomes" id="UP000023152">
    <property type="component" value="Unassembled WGS sequence"/>
</dbReference>
<dbReference type="GO" id="GO:0003723">
    <property type="term" value="F:RNA binding"/>
    <property type="evidence" value="ECO:0007669"/>
    <property type="project" value="UniProtKB-KW"/>
</dbReference>
<gene>
    <name evidence="3" type="ORF">RFI_20514</name>
</gene>
<feature type="region of interest" description="Disordered" evidence="2">
    <location>
        <begin position="1"/>
        <end position="79"/>
    </location>
</feature>
<name>X6MSL6_RETFI</name>
<keyword evidence="4" id="KW-1185">Reference proteome</keyword>
<protein>
    <submittedName>
        <fullName evidence="3">Uncharacterized protein</fullName>
    </submittedName>
</protein>
<feature type="compositionally biased region" description="Basic and acidic residues" evidence="2">
    <location>
        <begin position="41"/>
        <end position="62"/>
    </location>
</feature>
<reference evidence="3 4" key="1">
    <citation type="journal article" date="2013" name="Curr. Biol.">
        <title>The Genome of the Foraminiferan Reticulomyxa filosa.</title>
        <authorList>
            <person name="Glockner G."/>
            <person name="Hulsmann N."/>
            <person name="Schleicher M."/>
            <person name="Noegel A.A."/>
            <person name="Eichinger L."/>
            <person name="Gallinger C."/>
            <person name="Pawlowski J."/>
            <person name="Sierra R."/>
            <person name="Euteneuer U."/>
            <person name="Pillet L."/>
            <person name="Moustafa A."/>
            <person name="Platzer M."/>
            <person name="Groth M."/>
            <person name="Szafranski K."/>
            <person name="Schliwa M."/>
        </authorList>
    </citation>
    <scope>NUCLEOTIDE SEQUENCE [LARGE SCALE GENOMIC DNA]</scope>
</reference>
<dbReference type="PANTHER" id="PTHR12826:SF13">
    <property type="entry name" value="RNA-BINDING PROTEIN PNO1"/>
    <property type="match status" value="1"/>
</dbReference>
<evidence type="ECO:0000313" key="3">
    <source>
        <dbReference type="EMBL" id="ETO16829.1"/>
    </source>
</evidence>
<dbReference type="OrthoDB" id="1932641at2759"/>
<dbReference type="PANTHER" id="PTHR12826">
    <property type="entry name" value="RIBONUCLEASE Y"/>
    <property type="match status" value="1"/>
</dbReference>